<dbReference type="EMBL" id="QFZK01000016">
    <property type="protein sequence ID" value="RFO95417.1"/>
    <property type="molecule type" value="Genomic_DNA"/>
</dbReference>
<dbReference type="InterPro" id="IPR009562">
    <property type="entry name" value="DUF1178"/>
</dbReference>
<dbReference type="OrthoDB" id="5295943at2"/>
<reference evidence="1 2" key="1">
    <citation type="submission" date="2018-05" db="EMBL/GenBank/DDBJ databases">
        <title>Rhodoferax soyangensis sp.nov., isolated from an oligotrophic freshwater lake.</title>
        <authorList>
            <person name="Park M."/>
        </authorList>
    </citation>
    <scope>NUCLEOTIDE SEQUENCE [LARGE SCALE GENOMIC DNA]</scope>
    <source>
        <strain evidence="1 2">IMCC26218</strain>
    </source>
</reference>
<dbReference type="AlphaFoldDB" id="A0A3E1R7X9"/>
<protein>
    <submittedName>
        <fullName evidence="1">Uncharacterized protein</fullName>
    </submittedName>
</protein>
<organism evidence="1 2">
    <name type="scientific">Rhodoferax lacus</name>
    <dbReference type="NCBI Taxonomy" id="2184758"/>
    <lineage>
        <taxon>Bacteria</taxon>
        <taxon>Pseudomonadati</taxon>
        <taxon>Pseudomonadota</taxon>
        <taxon>Betaproteobacteria</taxon>
        <taxon>Burkholderiales</taxon>
        <taxon>Comamonadaceae</taxon>
        <taxon>Rhodoferax</taxon>
    </lineage>
</organism>
<gene>
    <name evidence="1" type="ORF">DIC66_18150</name>
</gene>
<keyword evidence="2" id="KW-1185">Reference proteome</keyword>
<name>A0A3E1R7X9_9BURK</name>
<sequence length="116" mass="12287">MISFVGTMPDHGDRFNMGLPDAYGPATPAAGAQAVALASADASLTAAWLELSQRIVASTQDVGDSFAEEARKMHYGETEERAIRGQATVDEARALVEEGIDILPVALSQSLKKILQ</sequence>
<accession>A0A3E1R7X9</accession>
<dbReference type="Proteomes" id="UP000260665">
    <property type="component" value="Unassembled WGS sequence"/>
</dbReference>
<evidence type="ECO:0000313" key="1">
    <source>
        <dbReference type="EMBL" id="RFO95417.1"/>
    </source>
</evidence>
<evidence type="ECO:0000313" key="2">
    <source>
        <dbReference type="Proteomes" id="UP000260665"/>
    </source>
</evidence>
<comment type="caution">
    <text evidence="1">The sequence shown here is derived from an EMBL/GenBank/DDBJ whole genome shotgun (WGS) entry which is preliminary data.</text>
</comment>
<dbReference type="Pfam" id="PF06676">
    <property type="entry name" value="DUF1178"/>
    <property type="match status" value="1"/>
</dbReference>
<proteinExistence type="predicted"/>